<dbReference type="Proteomes" id="UP001500668">
    <property type="component" value="Unassembled WGS sequence"/>
</dbReference>
<dbReference type="EMBL" id="BAAACA010000004">
    <property type="protein sequence ID" value="GAA0578905.1"/>
    <property type="molecule type" value="Genomic_DNA"/>
</dbReference>
<comment type="caution">
    <text evidence="1">The sequence shown here is derived from an EMBL/GenBank/DDBJ whole genome shotgun (WGS) entry which is preliminary data.</text>
</comment>
<evidence type="ECO:0000313" key="2">
    <source>
        <dbReference type="Proteomes" id="UP001500668"/>
    </source>
</evidence>
<sequence>MPGGPRTVLYTDSEGRASLIAESPAEALTLAIVLPSWHDALAGFRPPTLNADYRADHPNHPTVRDRLLTTLRLPPATEQKALTRLLTTPARTVPEGFLPYAPDEEDAASFEADAGAARRVGQPPLRSSFGALPAPFERFCWSTSSPVDHSRR</sequence>
<keyword evidence="2" id="KW-1185">Reference proteome</keyword>
<accession>A0ABP3Q3F6</accession>
<gene>
    <name evidence="1" type="ORF">GCM10010394_04300</name>
</gene>
<evidence type="ECO:0000313" key="1">
    <source>
        <dbReference type="EMBL" id="GAA0578905.1"/>
    </source>
</evidence>
<organism evidence="1 2">
    <name type="scientific">Streptomyces crystallinus</name>
    <dbReference type="NCBI Taxonomy" id="68191"/>
    <lineage>
        <taxon>Bacteria</taxon>
        <taxon>Bacillati</taxon>
        <taxon>Actinomycetota</taxon>
        <taxon>Actinomycetes</taxon>
        <taxon>Kitasatosporales</taxon>
        <taxon>Streptomycetaceae</taxon>
        <taxon>Streptomyces</taxon>
    </lineage>
</organism>
<reference evidence="2" key="1">
    <citation type="journal article" date="2019" name="Int. J. Syst. Evol. Microbiol.">
        <title>The Global Catalogue of Microorganisms (GCM) 10K type strain sequencing project: providing services to taxonomists for standard genome sequencing and annotation.</title>
        <authorList>
            <consortium name="The Broad Institute Genomics Platform"/>
            <consortium name="The Broad Institute Genome Sequencing Center for Infectious Disease"/>
            <person name="Wu L."/>
            <person name="Ma J."/>
        </authorList>
    </citation>
    <scope>NUCLEOTIDE SEQUENCE [LARGE SCALE GENOMIC DNA]</scope>
    <source>
        <strain evidence="2">JCM 5067</strain>
    </source>
</reference>
<proteinExistence type="predicted"/>
<protein>
    <submittedName>
        <fullName evidence="1">Uncharacterized protein</fullName>
    </submittedName>
</protein>
<name>A0ABP3Q3F6_9ACTN</name>